<evidence type="ECO:0000313" key="6">
    <source>
        <dbReference type="EMBL" id="HIQ83001.1"/>
    </source>
</evidence>
<feature type="domain" description="Thioester" evidence="4">
    <location>
        <begin position="61"/>
        <end position="121"/>
    </location>
</feature>
<gene>
    <name evidence="6" type="ORF">IAA52_07845</name>
</gene>
<organism evidence="6 7">
    <name type="scientific">Candidatus Pullichristensenella stercorigallinarum</name>
    <dbReference type="NCBI Taxonomy" id="2840909"/>
    <lineage>
        <taxon>Bacteria</taxon>
        <taxon>Bacillati</taxon>
        <taxon>Bacillota</taxon>
        <taxon>Clostridia</taxon>
        <taxon>Candidatus Pullichristensenella</taxon>
    </lineage>
</organism>
<evidence type="ECO:0000313" key="7">
    <source>
        <dbReference type="Proteomes" id="UP000824260"/>
    </source>
</evidence>
<name>A0A9D1CWP3_9FIRM</name>
<feature type="domain" description="CARDB" evidence="3">
    <location>
        <begin position="765"/>
        <end position="860"/>
    </location>
</feature>
<accession>A0A9D1CWP3</accession>
<dbReference type="InterPro" id="IPR013552">
    <property type="entry name" value="Thioester_dom"/>
</dbReference>
<dbReference type="Pfam" id="PF08341">
    <property type="entry name" value="TED"/>
    <property type="match status" value="1"/>
</dbReference>
<feature type="region of interest" description="Disordered" evidence="1">
    <location>
        <begin position="516"/>
        <end position="537"/>
    </location>
</feature>
<evidence type="ECO:0000256" key="2">
    <source>
        <dbReference type="SAM" id="SignalP"/>
    </source>
</evidence>
<protein>
    <submittedName>
        <fullName evidence="6">Uncharacterized protein</fullName>
    </submittedName>
</protein>
<dbReference type="Pfam" id="PF26615">
    <property type="entry name" value="DUF8195"/>
    <property type="match status" value="1"/>
</dbReference>
<dbReference type="Gene3D" id="2.60.40.10">
    <property type="entry name" value="Immunoglobulins"/>
    <property type="match status" value="5"/>
</dbReference>
<dbReference type="EMBL" id="DVFZ01000078">
    <property type="protein sequence ID" value="HIQ83001.1"/>
    <property type="molecule type" value="Genomic_DNA"/>
</dbReference>
<feature type="domain" description="CARDB" evidence="3">
    <location>
        <begin position="429"/>
        <end position="529"/>
    </location>
</feature>
<dbReference type="InterPro" id="IPR013783">
    <property type="entry name" value="Ig-like_fold"/>
</dbReference>
<feature type="signal peptide" evidence="2">
    <location>
        <begin position="1"/>
        <end position="23"/>
    </location>
</feature>
<feature type="chain" id="PRO_5039182633" evidence="2">
    <location>
        <begin position="24"/>
        <end position="1077"/>
    </location>
</feature>
<dbReference type="PANTHER" id="PTHR35902">
    <property type="entry name" value="S-LAYER DOMAIN-LIKE PROTEIN-RELATED"/>
    <property type="match status" value="1"/>
</dbReference>
<dbReference type="InterPro" id="IPR011635">
    <property type="entry name" value="CARDB"/>
</dbReference>
<dbReference type="Proteomes" id="UP000824260">
    <property type="component" value="Unassembled WGS sequence"/>
</dbReference>
<dbReference type="AlphaFoldDB" id="A0A9D1CWP3"/>
<keyword evidence="2" id="KW-0732">Signal</keyword>
<reference evidence="6" key="2">
    <citation type="journal article" date="2021" name="PeerJ">
        <title>Extensive microbial diversity within the chicken gut microbiome revealed by metagenomics and culture.</title>
        <authorList>
            <person name="Gilroy R."/>
            <person name="Ravi A."/>
            <person name="Getino M."/>
            <person name="Pursley I."/>
            <person name="Horton D.L."/>
            <person name="Alikhan N.F."/>
            <person name="Baker D."/>
            <person name="Gharbi K."/>
            <person name="Hall N."/>
            <person name="Watson M."/>
            <person name="Adriaenssens E.M."/>
            <person name="Foster-Nyarko E."/>
            <person name="Jarju S."/>
            <person name="Secka A."/>
            <person name="Antonio M."/>
            <person name="Oren A."/>
            <person name="Chaudhuri R.R."/>
            <person name="La Ragione R."/>
            <person name="Hildebrand F."/>
            <person name="Pallen M.J."/>
        </authorList>
    </citation>
    <scope>NUCLEOTIDE SEQUENCE</scope>
    <source>
        <strain evidence="6">ChiSjej6B24-2974</strain>
    </source>
</reference>
<evidence type="ECO:0000259" key="4">
    <source>
        <dbReference type="Pfam" id="PF08341"/>
    </source>
</evidence>
<reference evidence="6" key="1">
    <citation type="submission" date="2020-10" db="EMBL/GenBank/DDBJ databases">
        <authorList>
            <person name="Gilroy R."/>
        </authorList>
    </citation>
    <scope>NUCLEOTIDE SEQUENCE</scope>
    <source>
        <strain evidence="6">ChiSjej6B24-2974</strain>
    </source>
</reference>
<feature type="domain" description="DUF8195" evidence="5">
    <location>
        <begin position="914"/>
        <end position="1069"/>
    </location>
</feature>
<evidence type="ECO:0000256" key="1">
    <source>
        <dbReference type="SAM" id="MobiDB-lite"/>
    </source>
</evidence>
<feature type="domain" description="CARDB" evidence="3">
    <location>
        <begin position="653"/>
        <end position="754"/>
    </location>
</feature>
<dbReference type="PANTHER" id="PTHR35902:SF3">
    <property type="entry name" value="NPCBM-ASSOCIATED, NEW3 DOMAIN OF ALPHA-GALACTOSIDASE"/>
    <property type="match status" value="1"/>
</dbReference>
<sequence>MRKRLLAFALLLLLLLPALPALAETGTVSTINTTNLFDSYRGNGRWSELKTPKHRLNGRHVVYCLQHKKASPKGHRYDLTDRMDNYSPRVRNGLQIILENGYPSSSGGLSASQAEYATTNALRFWMSECGDSQFYDFTNLGAFSDAQLRQMAADGLIPNKIRVRQDSYIPALQFSIELLIKARAQEFIRKDISLSASDVRAERDGNIFIGETQVSAINLRGGYEIDSSALPQGSRVIRFVGKDGDRLRITIPASEATENRVYTLTLTGKDDRARNNMQVFVAENQNYQRVLAVRMGQSWYTQVATETLTVTTGAYSEPRPDLTVTEILPESTTCEAGARLRVQARVKNQGSVDARAFEVSLTGKGFTVHNIQMNRLDAGGTATVAFSVPTPSEPGDLILTVFADCEDAVEESHENNNQRTTTVRLEAAPDLAVTEVEPLEEGYNAGETVTIRTVVTNQGNQDAGTFVVLLEAEGIPTQTQTVPGLPAGEKIPLTWTFPAPALSETEERTLRVQADSTGVVPESDEENNEGDGSVTIYGEKPDLTVTAVKADADSYKPYETVTIAVTVRNDGVVPAPASTVRLAGDGIPAQEAAVPTLQPGKPYAVSFRFTAPYIIGEQEFVLTAAADPDDRISERDETNNRGEGSFTVSNPLADLTVTEVRAGKDEYAEGETGSVTVTVINQGARAVSDATLKLTLGDFFSQTLPTGKIGVGQSVQVTFPFVAPETLERFTVTATATVDPEDRIPESNEHNNTLNGSLAVKPILPDLAITATNATNWYAGMDIVVTATVENRTARDVPETTVRLTVGEQRYEETIPLPGNGSNLAVFRVTLPSTPGPAALRFVVDPYNTLEEQDKGNNDLDKTIEIVPVPAGTVVDPDLPALEEAYRQSGGAALPDTTNSDYHIWQEVRLENGSYVTKTFWAQLQTVFAVAPDPRIAYADEPMRMESGFGVQVGLQTVLTSNYDRPEKLVGVQMAWVFSPETAYGQGAGWEGVFDALEAASGEPGAETAVWQLAVNPWSESGSRLHYTPLWYPDGEYTLLSQAFYAWSPAGQMYWYDAASVNILGDMYDRVTAIEGR</sequence>
<feature type="domain" description="CARDB" evidence="3">
    <location>
        <begin position="540"/>
        <end position="640"/>
    </location>
</feature>
<dbReference type="InterPro" id="IPR058508">
    <property type="entry name" value="DUF8195"/>
</dbReference>
<evidence type="ECO:0000259" key="3">
    <source>
        <dbReference type="Pfam" id="PF07705"/>
    </source>
</evidence>
<comment type="caution">
    <text evidence="6">The sequence shown here is derived from an EMBL/GenBank/DDBJ whole genome shotgun (WGS) entry which is preliminary data.</text>
</comment>
<feature type="domain" description="CARDB" evidence="3">
    <location>
        <begin position="319"/>
        <end position="420"/>
    </location>
</feature>
<dbReference type="Pfam" id="PF07705">
    <property type="entry name" value="CARDB"/>
    <property type="match status" value="5"/>
</dbReference>
<proteinExistence type="predicted"/>
<evidence type="ECO:0000259" key="5">
    <source>
        <dbReference type="Pfam" id="PF26615"/>
    </source>
</evidence>